<evidence type="ECO:0000313" key="1">
    <source>
        <dbReference type="EMBL" id="KAF3044164.1"/>
    </source>
</evidence>
<name>A0A9P5C360_9PLEO</name>
<keyword evidence="2" id="KW-1185">Reference proteome</keyword>
<protein>
    <submittedName>
        <fullName evidence="1">Uncharacterized protein</fullName>
    </submittedName>
</protein>
<sequence>MDYCSSDDRVMKLRNKWHAKSMHENVFLAQKSAGVENCDHAEGDLNIWYPQSRTTLATHLVIVDCLICNYIGPYLIAVPLLLNDSPLDVFLRHEVSAELH</sequence>
<reference evidence="1" key="1">
    <citation type="submission" date="2019-04" db="EMBL/GenBank/DDBJ databases">
        <title>Sequencing of skin fungus with MAO and IRED activity.</title>
        <authorList>
            <person name="Marsaioli A.J."/>
            <person name="Bonatto J.M.C."/>
            <person name="Reis Junior O."/>
        </authorList>
    </citation>
    <scope>NUCLEOTIDE SEQUENCE</scope>
    <source>
        <strain evidence="1">28M1</strain>
    </source>
</reference>
<organism evidence="1 2">
    <name type="scientific">Didymella heteroderae</name>
    <dbReference type="NCBI Taxonomy" id="1769908"/>
    <lineage>
        <taxon>Eukaryota</taxon>
        <taxon>Fungi</taxon>
        <taxon>Dikarya</taxon>
        <taxon>Ascomycota</taxon>
        <taxon>Pezizomycotina</taxon>
        <taxon>Dothideomycetes</taxon>
        <taxon>Pleosporomycetidae</taxon>
        <taxon>Pleosporales</taxon>
        <taxon>Pleosporineae</taxon>
        <taxon>Didymellaceae</taxon>
        <taxon>Didymella</taxon>
    </lineage>
</organism>
<evidence type="ECO:0000313" key="2">
    <source>
        <dbReference type="Proteomes" id="UP000758155"/>
    </source>
</evidence>
<dbReference type="EMBL" id="SWKV01000010">
    <property type="protein sequence ID" value="KAF3044164.1"/>
    <property type="molecule type" value="Genomic_DNA"/>
</dbReference>
<dbReference type="Proteomes" id="UP000758155">
    <property type="component" value="Unassembled WGS sequence"/>
</dbReference>
<proteinExistence type="predicted"/>
<comment type="caution">
    <text evidence="1">The sequence shown here is derived from an EMBL/GenBank/DDBJ whole genome shotgun (WGS) entry which is preliminary data.</text>
</comment>
<accession>A0A9P5C360</accession>
<dbReference type="AlphaFoldDB" id="A0A9P5C360"/>
<gene>
    <name evidence="1" type="ORF">E8E12_010578</name>
</gene>